<dbReference type="Gramene" id="Mp1g19760.1">
    <property type="protein sequence ID" value="Mp1g19760.1.cds1"/>
    <property type="gene ID" value="Mp1g19760"/>
</dbReference>
<evidence type="ECO:0000313" key="2">
    <source>
        <dbReference type="EMBL" id="PTQ50319.1"/>
    </source>
</evidence>
<reference evidence="3" key="1">
    <citation type="journal article" date="2017" name="Cell">
        <title>Insights into land plant evolution garnered from the Marchantia polymorpha genome.</title>
        <authorList>
            <person name="Bowman J.L."/>
            <person name="Kohchi T."/>
            <person name="Yamato K.T."/>
            <person name="Jenkins J."/>
            <person name="Shu S."/>
            <person name="Ishizaki K."/>
            <person name="Yamaoka S."/>
            <person name="Nishihama R."/>
            <person name="Nakamura Y."/>
            <person name="Berger F."/>
            <person name="Adam C."/>
            <person name="Aki S.S."/>
            <person name="Althoff F."/>
            <person name="Araki T."/>
            <person name="Arteaga-Vazquez M.A."/>
            <person name="Balasubrmanian S."/>
            <person name="Barry K."/>
            <person name="Bauer D."/>
            <person name="Boehm C.R."/>
            <person name="Briginshaw L."/>
            <person name="Caballero-Perez J."/>
            <person name="Catarino B."/>
            <person name="Chen F."/>
            <person name="Chiyoda S."/>
            <person name="Chovatia M."/>
            <person name="Davies K.M."/>
            <person name="Delmans M."/>
            <person name="Demura T."/>
            <person name="Dierschke T."/>
            <person name="Dolan L."/>
            <person name="Dorantes-Acosta A.E."/>
            <person name="Eklund D.M."/>
            <person name="Florent S.N."/>
            <person name="Flores-Sandoval E."/>
            <person name="Fujiyama A."/>
            <person name="Fukuzawa H."/>
            <person name="Galik B."/>
            <person name="Grimanelli D."/>
            <person name="Grimwood J."/>
            <person name="Grossniklaus U."/>
            <person name="Hamada T."/>
            <person name="Haseloff J."/>
            <person name="Hetherington A.J."/>
            <person name="Higo A."/>
            <person name="Hirakawa Y."/>
            <person name="Hundley H.N."/>
            <person name="Ikeda Y."/>
            <person name="Inoue K."/>
            <person name="Inoue S.I."/>
            <person name="Ishida S."/>
            <person name="Jia Q."/>
            <person name="Kakita M."/>
            <person name="Kanazawa T."/>
            <person name="Kawai Y."/>
            <person name="Kawashima T."/>
            <person name="Kennedy M."/>
            <person name="Kinose K."/>
            <person name="Kinoshita T."/>
            <person name="Kohara Y."/>
            <person name="Koide E."/>
            <person name="Komatsu K."/>
            <person name="Kopischke S."/>
            <person name="Kubo M."/>
            <person name="Kyozuka J."/>
            <person name="Lagercrantz U."/>
            <person name="Lin S.S."/>
            <person name="Lindquist E."/>
            <person name="Lipzen A.M."/>
            <person name="Lu C.W."/>
            <person name="De Luna E."/>
            <person name="Martienssen R.A."/>
            <person name="Minamino N."/>
            <person name="Mizutani M."/>
            <person name="Mizutani M."/>
            <person name="Mochizuki N."/>
            <person name="Monte I."/>
            <person name="Mosher R."/>
            <person name="Nagasaki H."/>
            <person name="Nakagami H."/>
            <person name="Naramoto S."/>
            <person name="Nishitani K."/>
            <person name="Ohtani M."/>
            <person name="Okamoto T."/>
            <person name="Okumura M."/>
            <person name="Phillips J."/>
            <person name="Pollak B."/>
            <person name="Reinders A."/>
            <person name="Rovekamp M."/>
            <person name="Sano R."/>
            <person name="Sawa S."/>
            <person name="Schmid M.W."/>
            <person name="Shirakawa M."/>
            <person name="Solano R."/>
            <person name="Spunde A."/>
            <person name="Suetsugu N."/>
            <person name="Sugano S."/>
            <person name="Sugiyama A."/>
            <person name="Sun R."/>
            <person name="Suzuki Y."/>
            <person name="Takenaka M."/>
            <person name="Takezawa D."/>
            <person name="Tomogane H."/>
            <person name="Tsuzuki M."/>
            <person name="Ueda T."/>
            <person name="Umeda M."/>
            <person name="Ward J.M."/>
            <person name="Watanabe Y."/>
            <person name="Yazaki K."/>
            <person name="Yokoyama R."/>
            <person name="Yoshitake Y."/>
            <person name="Yotsui I."/>
            <person name="Zachgo S."/>
            <person name="Schmutz J."/>
        </authorList>
    </citation>
    <scope>NUCLEOTIDE SEQUENCE [LARGE SCALE GENOMIC DNA]</scope>
    <source>
        <strain evidence="3">Tak-1</strain>
    </source>
</reference>
<feature type="compositionally biased region" description="Basic and acidic residues" evidence="1">
    <location>
        <begin position="7"/>
        <end position="31"/>
    </location>
</feature>
<evidence type="ECO:0000313" key="3">
    <source>
        <dbReference type="Proteomes" id="UP000244005"/>
    </source>
</evidence>
<name>A0A2R6XW38_MARPO</name>
<organism evidence="2 3">
    <name type="scientific">Marchantia polymorpha</name>
    <name type="common">Common liverwort</name>
    <name type="synonym">Marchantia aquatica</name>
    <dbReference type="NCBI Taxonomy" id="3197"/>
    <lineage>
        <taxon>Eukaryota</taxon>
        <taxon>Viridiplantae</taxon>
        <taxon>Streptophyta</taxon>
        <taxon>Embryophyta</taxon>
        <taxon>Marchantiophyta</taxon>
        <taxon>Marchantiopsida</taxon>
        <taxon>Marchantiidae</taxon>
        <taxon>Marchantiales</taxon>
        <taxon>Marchantiaceae</taxon>
        <taxon>Marchantia</taxon>
    </lineage>
</organism>
<keyword evidence="3" id="KW-1185">Reference proteome</keyword>
<evidence type="ECO:0000256" key="1">
    <source>
        <dbReference type="SAM" id="MobiDB-lite"/>
    </source>
</evidence>
<sequence>MIGAGPREGDEKMELDDERPRSLIEKRRPETQKAPSSCGRPLLMRRRYSRLEAAVADLESGRLQRRRWRLRIRPRVRIIFTTLSSVLQRIKKGYMQIMLSFASKAQDSKLLPSLAHKKKRGAPALGHKPKARTFNHNDLEQKYLDYIKRSVADGELAYYTMSMRTIGVL</sequence>
<proteinExistence type="predicted"/>
<dbReference type="AlphaFoldDB" id="A0A2R6XW38"/>
<feature type="region of interest" description="Disordered" evidence="1">
    <location>
        <begin position="1"/>
        <end position="40"/>
    </location>
</feature>
<dbReference type="EMBL" id="KZ772673">
    <property type="protein sequence ID" value="PTQ50319.1"/>
    <property type="molecule type" value="Genomic_DNA"/>
</dbReference>
<accession>A0A2R6XW38</accession>
<protein>
    <submittedName>
        <fullName evidence="2">Uncharacterized protein</fullName>
    </submittedName>
</protein>
<gene>
    <name evidence="2" type="ORF">MARPO_0001s0315</name>
</gene>
<dbReference type="OrthoDB" id="10326451at2759"/>
<dbReference type="Proteomes" id="UP000244005">
    <property type="component" value="Unassembled WGS sequence"/>
</dbReference>